<evidence type="ECO:0008006" key="8">
    <source>
        <dbReference type="Google" id="ProtNLM"/>
    </source>
</evidence>
<evidence type="ECO:0000256" key="1">
    <source>
        <dbReference type="SAM" id="MobiDB-lite"/>
    </source>
</evidence>
<keyword evidence="2" id="KW-0732">Signal</keyword>
<comment type="caution">
    <text evidence="6">The sequence shown here is derived from an EMBL/GenBank/DDBJ whole genome shotgun (WGS) entry which is preliminary data.</text>
</comment>
<accession>A0A8J4UQA1</accession>
<sequence length="1093" mass="120695">MNKRYLYLFLFVLVLVFNIQTSDALKATVIGFYKGPDTYADNLNKCGARDIWIQLTELSGTISNIVTDSPAVTLSLLPALYENSTMVTYKGSIEFTATPNIITVNLQVSTTDVTTGVVLLTEDNQQFQFQCLARPQSPTQATFIRPLQMDVSTYGYTSKFIGYFSLDPVFTKGIPDYQCQATDYSTCTVDYIGNGIYLAQFDLVSTYTGDLTLNSGRFVFQIGGFQMQFDNPTSTTLYKNLLISQPTIENVVSGQMSGGVFPFVSNQDIMPLITGPFRALKGNFKNLSLFFRYSGSQVRYMSNSLFSSTSSLPTPTPLQLTNTWSQSQTGVNLQIDTMYYAICGFSTNKKYYFSSDSNQKVDTSFPFGLKSVTNNIPDYKISTLFSPYQFQYRFMYGVNNAGFSRGYLISGYNNSDTTASKLKSLNVFPLNNTHSVFSVELSDDISGVGDIFVLLSNIGESIHLNQHALVRGTLLDGTFEKILPIQKYTNFQLTVSDRSGNAFNYGEDSLYLLNRVGKMLYKFYEFDITHLQFQKSSVDVSVSSVTNTLYLNFTLPAGVDRKFTSVQFKPILTPNKNVPTVYSGIYDQQTKLYVINFLIPAKTFTSELLYLIYINGIVVPSTSYLSKFESQSRLYITSSEFDQMFPIITSVSVSHSQEVDYSVSQVSISWTIKVSDENFVKKFIVQIASSYDLEGFTSTWDGSPSPSVEYVVTKQLDSTVLCKDQEYYIKYIYTEDSLGNFGETFRDVNLDIHPFYKIEPAYPDSIKVKCTPSISRAPPVLTTATVNQKLNVTTKVPTAIVNFSVSGNRGPSLPSCYFHSYPMDFLSTKAVLMSEDTLNNIIKYSCTIDLPYRYGPLVAVSIYGIVDSLGQVIGYPTSDMPATGKEFTSIASTYQGPVIDYVWRDGDKIGVTGTQLYQGEIFVYVDDVASTKPLTIETATGIAIIAGGFTYLANSTVYVSVFNPDLSEESNRLLLIKGTPSVTPSPSPSPFCNSDCGEPLGYGKCENGVCVCNPPHIGLDCKSIDDNTTPNPSSSPSPTPTPSPTPIACKSDCGEPQDYGKCVNGACVCNPLHSGIDCKAKTDNTTVITPNPV</sequence>
<feature type="chain" id="PRO_5035267146" description="EGF-like domain-containing protein" evidence="2">
    <location>
        <begin position="25"/>
        <end position="1093"/>
    </location>
</feature>
<feature type="domain" description="DUF7035" evidence="4">
    <location>
        <begin position="641"/>
        <end position="771"/>
    </location>
</feature>
<dbReference type="Pfam" id="PF23034">
    <property type="entry name" value="DUF7035"/>
    <property type="match status" value="1"/>
</dbReference>
<dbReference type="Pfam" id="PF23033">
    <property type="entry name" value="DUF7034"/>
    <property type="match status" value="1"/>
</dbReference>
<feature type="region of interest" description="Disordered" evidence="1">
    <location>
        <begin position="1023"/>
        <end position="1045"/>
    </location>
</feature>
<protein>
    <recommendedName>
        <fullName evidence="8">EGF-like domain-containing protein</fullName>
    </recommendedName>
</protein>
<evidence type="ECO:0000259" key="5">
    <source>
        <dbReference type="Pfam" id="PF24893"/>
    </source>
</evidence>
<feature type="domain" description="DUF7743" evidence="5">
    <location>
        <begin position="415"/>
        <end position="530"/>
    </location>
</feature>
<reference evidence="6" key="1">
    <citation type="submission" date="2020-01" db="EMBL/GenBank/DDBJ databases">
        <title>Development of genomics and gene disruption for Polysphondylium violaceum indicates a role for the polyketide synthase stlB in stalk morphogenesis.</title>
        <authorList>
            <person name="Narita B."/>
            <person name="Kawabe Y."/>
            <person name="Kin K."/>
            <person name="Saito T."/>
            <person name="Gibbs R."/>
            <person name="Kuspa A."/>
            <person name="Muzny D."/>
            <person name="Queller D."/>
            <person name="Richards S."/>
            <person name="Strassman J."/>
            <person name="Sucgang R."/>
            <person name="Worley K."/>
            <person name="Schaap P."/>
        </authorList>
    </citation>
    <scope>NUCLEOTIDE SEQUENCE</scope>
    <source>
        <strain evidence="6">QSvi11</strain>
    </source>
</reference>
<evidence type="ECO:0000259" key="4">
    <source>
        <dbReference type="Pfam" id="PF23034"/>
    </source>
</evidence>
<feature type="signal peptide" evidence="2">
    <location>
        <begin position="1"/>
        <end position="24"/>
    </location>
</feature>
<dbReference type="EMBL" id="AJWJ01000495">
    <property type="protein sequence ID" value="KAF2070411.1"/>
    <property type="molecule type" value="Genomic_DNA"/>
</dbReference>
<dbReference type="AlphaFoldDB" id="A0A8J4UQA1"/>
<dbReference type="Proteomes" id="UP000695562">
    <property type="component" value="Unassembled WGS sequence"/>
</dbReference>
<organism evidence="6 7">
    <name type="scientific">Polysphondylium violaceum</name>
    <dbReference type="NCBI Taxonomy" id="133409"/>
    <lineage>
        <taxon>Eukaryota</taxon>
        <taxon>Amoebozoa</taxon>
        <taxon>Evosea</taxon>
        <taxon>Eumycetozoa</taxon>
        <taxon>Dictyostelia</taxon>
        <taxon>Dictyosteliales</taxon>
        <taxon>Dictyosteliaceae</taxon>
        <taxon>Polysphondylium</taxon>
    </lineage>
</organism>
<name>A0A8J4UQA1_9MYCE</name>
<evidence type="ECO:0000256" key="2">
    <source>
        <dbReference type="SAM" id="SignalP"/>
    </source>
</evidence>
<feature type="compositionally biased region" description="Pro residues" evidence="1">
    <location>
        <begin position="1033"/>
        <end position="1045"/>
    </location>
</feature>
<dbReference type="PANTHER" id="PTHR31378:SF17">
    <property type="match status" value="1"/>
</dbReference>
<dbReference type="PANTHER" id="PTHR31378">
    <property type="entry name" value="EGF-LIKE DOMAIN-CONTAINING PROTEIN-RELATED-RELATED"/>
    <property type="match status" value="1"/>
</dbReference>
<dbReference type="InterPro" id="IPR055463">
    <property type="entry name" value="DUF7035"/>
</dbReference>
<evidence type="ECO:0000259" key="3">
    <source>
        <dbReference type="Pfam" id="PF23033"/>
    </source>
</evidence>
<keyword evidence="7" id="KW-1185">Reference proteome</keyword>
<gene>
    <name evidence="6" type="ORF">CYY_008266</name>
</gene>
<dbReference type="InterPro" id="IPR055462">
    <property type="entry name" value="DUF7034"/>
</dbReference>
<feature type="non-terminal residue" evidence="6">
    <location>
        <position position="1"/>
    </location>
</feature>
<dbReference type="Pfam" id="PF24893">
    <property type="entry name" value="DUF7743"/>
    <property type="match status" value="1"/>
</dbReference>
<proteinExistence type="predicted"/>
<dbReference type="InterPro" id="IPR056645">
    <property type="entry name" value="DUF7743"/>
</dbReference>
<dbReference type="OrthoDB" id="6130531at2759"/>
<evidence type="ECO:0000313" key="7">
    <source>
        <dbReference type="Proteomes" id="UP000695562"/>
    </source>
</evidence>
<feature type="domain" description="DUF7034" evidence="3">
    <location>
        <begin position="779"/>
        <end position="891"/>
    </location>
</feature>
<evidence type="ECO:0000313" key="6">
    <source>
        <dbReference type="EMBL" id="KAF2070411.1"/>
    </source>
</evidence>